<proteinExistence type="predicted"/>
<gene>
    <name evidence="1" type="ORF">S01H1_77663</name>
</gene>
<reference evidence="1" key="1">
    <citation type="journal article" date="2014" name="Front. Microbiol.">
        <title>High frequency of phylogenetically diverse reductive dehalogenase-homologous genes in deep subseafloor sedimentary metagenomes.</title>
        <authorList>
            <person name="Kawai M."/>
            <person name="Futagami T."/>
            <person name="Toyoda A."/>
            <person name="Takaki Y."/>
            <person name="Nishi S."/>
            <person name="Hori S."/>
            <person name="Arai W."/>
            <person name="Tsubouchi T."/>
            <person name="Morono Y."/>
            <person name="Uchiyama I."/>
            <person name="Ito T."/>
            <person name="Fujiyama A."/>
            <person name="Inagaki F."/>
            <person name="Takami H."/>
        </authorList>
    </citation>
    <scope>NUCLEOTIDE SEQUENCE</scope>
    <source>
        <strain evidence="1">Expedition CK06-06</strain>
    </source>
</reference>
<sequence length="232" mass="23338">TMTSFEAASDSGTTQTISNGQTLTISGGTALSGVASATDTITINHDAFGTAGTYAYPASVTTNATGHITAVTAGSAPGTMDDFLVGADSGTALTISDGNTLSLVGGVGIVTTASATDTVTIKTDLDELPTLAAVGFDNDIVFLQDQSVQGRVAMSNVPLDYWGNPDANIVMDSHKITSLLDPTAAQDAATKNYVDTTFAGSGALIYQGGYDATTAAPSTGVKQGWTYAVTVA</sequence>
<feature type="non-terminal residue" evidence="1">
    <location>
        <position position="232"/>
    </location>
</feature>
<comment type="caution">
    <text evidence="1">The sequence shown here is derived from an EMBL/GenBank/DDBJ whole genome shotgun (WGS) entry which is preliminary data.</text>
</comment>
<organism evidence="1">
    <name type="scientific">marine sediment metagenome</name>
    <dbReference type="NCBI Taxonomy" id="412755"/>
    <lineage>
        <taxon>unclassified sequences</taxon>
        <taxon>metagenomes</taxon>
        <taxon>ecological metagenomes</taxon>
    </lineage>
</organism>
<feature type="non-terminal residue" evidence="1">
    <location>
        <position position="1"/>
    </location>
</feature>
<protein>
    <submittedName>
        <fullName evidence="1">Uncharacterized protein</fullName>
    </submittedName>
</protein>
<accession>X0YV54</accession>
<dbReference type="EMBL" id="BARS01052215">
    <property type="protein sequence ID" value="GAG52213.1"/>
    <property type="molecule type" value="Genomic_DNA"/>
</dbReference>
<name>X0YV54_9ZZZZ</name>
<evidence type="ECO:0000313" key="1">
    <source>
        <dbReference type="EMBL" id="GAG52213.1"/>
    </source>
</evidence>
<dbReference type="AlphaFoldDB" id="X0YV54"/>